<keyword evidence="1" id="KW-1133">Transmembrane helix</keyword>
<keyword evidence="3" id="KW-1185">Reference proteome</keyword>
<accession>A0A9D3YZP0</accession>
<evidence type="ECO:0000313" key="2">
    <source>
        <dbReference type="EMBL" id="KAH3707697.1"/>
    </source>
</evidence>
<sequence>MVTAVLASVDDTVMRSDCVVVVKSGVVVRSGMVFKSAVVVKFAAVVVVVNIAVVVVSTVGFGLSTLNTEPFTMAGIAGHFGAEITKFQMQYM</sequence>
<dbReference type="AlphaFoldDB" id="A0A9D3YZP0"/>
<reference evidence="2" key="1">
    <citation type="journal article" date="2019" name="bioRxiv">
        <title>The Genome of the Zebra Mussel, Dreissena polymorpha: A Resource for Invasive Species Research.</title>
        <authorList>
            <person name="McCartney M.A."/>
            <person name="Auch B."/>
            <person name="Kono T."/>
            <person name="Mallez S."/>
            <person name="Zhang Y."/>
            <person name="Obille A."/>
            <person name="Becker A."/>
            <person name="Abrahante J.E."/>
            <person name="Garbe J."/>
            <person name="Badalamenti J.P."/>
            <person name="Herman A."/>
            <person name="Mangelson H."/>
            <person name="Liachko I."/>
            <person name="Sullivan S."/>
            <person name="Sone E.D."/>
            <person name="Koren S."/>
            <person name="Silverstein K.A.T."/>
            <person name="Beckman K.B."/>
            <person name="Gohl D.M."/>
        </authorList>
    </citation>
    <scope>NUCLEOTIDE SEQUENCE</scope>
    <source>
        <strain evidence="2">Duluth1</strain>
        <tissue evidence="2">Whole animal</tissue>
    </source>
</reference>
<evidence type="ECO:0000313" key="3">
    <source>
        <dbReference type="Proteomes" id="UP000828390"/>
    </source>
</evidence>
<evidence type="ECO:0000256" key="1">
    <source>
        <dbReference type="SAM" id="Phobius"/>
    </source>
</evidence>
<feature type="transmembrane region" description="Helical" evidence="1">
    <location>
        <begin position="38"/>
        <end position="63"/>
    </location>
</feature>
<protein>
    <recommendedName>
        <fullName evidence="4">Transmembrane protein</fullName>
    </recommendedName>
</protein>
<evidence type="ECO:0008006" key="4">
    <source>
        <dbReference type="Google" id="ProtNLM"/>
    </source>
</evidence>
<organism evidence="2 3">
    <name type="scientific">Dreissena polymorpha</name>
    <name type="common">Zebra mussel</name>
    <name type="synonym">Mytilus polymorpha</name>
    <dbReference type="NCBI Taxonomy" id="45954"/>
    <lineage>
        <taxon>Eukaryota</taxon>
        <taxon>Metazoa</taxon>
        <taxon>Spiralia</taxon>
        <taxon>Lophotrochozoa</taxon>
        <taxon>Mollusca</taxon>
        <taxon>Bivalvia</taxon>
        <taxon>Autobranchia</taxon>
        <taxon>Heteroconchia</taxon>
        <taxon>Euheterodonta</taxon>
        <taxon>Imparidentia</taxon>
        <taxon>Neoheterodontei</taxon>
        <taxon>Myida</taxon>
        <taxon>Dreissenoidea</taxon>
        <taxon>Dreissenidae</taxon>
        <taxon>Dreissena</taxon>
    </lineage>
</organism>
<comment type="caution">
    <text evidence="2">The sequence shown here is derived from an EMBL/GenBank/DDBJ whole genome shotgun (WGS) entry which is preliminary data.</text>
</comment>
<gene>
    <name evidence="2" type="ORF">DPMN_067108</name>
</gene>
<dbReference type="Proteomes" id="UP000828390">
    <property type="component" value="Unassembled WGS sequence"/>
</dbReference>
<dbReference type="EMBL" id="JAIWYP010000014">
    <property type="protein sequence ID" value="KAH3707697.1"/>
    <property type="molecule type" value="Genomic_DNA"/>
</dbReference>
<name>A0A9D3YZP0_DREPO</name>
<proteinExistence type="predicted"/>
<reference evidence="2" key="2">
    <citation type="submission" date="2020-11" db="EMBL/GenBank/DDBJ databases">
        <authorList>
            <person name="McCartney M.A."/>
            <person name="Auch B."/>
            <person name="Kono T."/>
            <person name="Mallez S."/>
            <person name="Becker A."/>
            <person name="Gohl D.M."/>
            <person name="Silverstein K.A.T."/>
            <person name="Koren S."/>
            <person name="Bechman K.B."/>
            <person name="Herman A."/>
            <person name="Abrahante J.E."/>
            <person name="Garbe J."/>
        </authorList>
    </citation>
    <scope>NUCLEOTIDE SEQUENCE</scope>
    <source>
        <strain evidence="2">Duluth1</strain>
        <tissue evidence="2">Whole animal</tissue>
    </source>
</reference>
<keyword evidence="1" id="KW-0472">Membrane</keyword>
<keyword evidence="1" id="KW-0812">Transmembrane</keyword>